<dbReference type="AlphaFoldDB" id="A0A084F137"/>
<evidence type="ECO:0000256" key="7">
    <source>
        <dbReference type="ARBA" id="ARBA00022777"/>
    </source>
</evidence>
<evidence type="ECO:0000256" key="2">
    <source>
        <dbReference type="ARBA" id="ARBA00004791"/>
    </source>
</evidence>
<evidence type="ECO:0000256" key="8">
    <source>
        <dbReference type="ARBA" id="ARBA00022840"/>
    </source>
</evidence>
<feature type="binding site" evidence="11">
    <location>
        <begin position="9"/>
        <end position="12"/>
    </location>
    <ligand>
        <name>ATP</name>
        <dbReference type="ChEBI" id="CHEBI:30616"/>
    </ligand>
</feature>
<dbReference type="InterPro" id="IPR015963">
    <property type="entry name" value="Uridylate_kinase_bac"/>
</dbReference>
<evidence type="ECO:0000256" key="9">
    <source>
        <dbReference type="ARBA" id="ARBA00022975"/>
    </source>
</evidence>
<keyword evidence="9 11" id="KW-0665">Pyrimidine biosynthesis</keyword>
<comment type="function">
    <text evidence="11">Catalyzes the reversible phosphorylation of UMP to UDP.</text>
</comment>
<keyword evidence="5 11" id="KW-0808">Transferase</keyword>
<feature type="binding site" evidence="11">
    <location>
        <begin position="131"/>
        <end position="138"/>
    </location>
    <ligand>
        <name>UMP</name>
        <dbReference type="ChEBI" id="CHEBI:57865"/>
    </ligand>
</feature>
<evidence type="ECO:0000259" key="12">
    <source>
        <dbReference type="Pfam" id="PF00696"/>
    </source>
</evidence>
<dbReference type="RefSeq" id="WP_038102127.1">
    <property type="nucleotide sequence ID" value="NZ_JFDP01000032.1"/>
</dbReference>
<dbReference type="Gene3D" id="3.40.1160.10">
    <property type="entry name" value="Acetylglutamate kinase-like"/>
    <property type="match status" value="1"/>
</dbReference>
<evidence type="ECO:0000256" key="4">
    <source>
        <dbReference type="ARBA" id="ARBA00022490"/>
    </source>
</evidence>
<feature type="binding site" evidence="11">
    <location>
        <position position="51"/>
    </location>
    <ligand>
        <name>ATP</name>
        <dbReference type="ChEBI" id="CHEBI:30616"/>
    </ligand>
</feature>
<organism evidence="13 14">
    <name type="scientific">Ureaplasma diversum NCTC 246</name>
    <dbReference type="NCBI Taxonomy" id="1188241"/>
    <lineage>
        <taxon>Bacteria</taxon>
        <taxon>Bacillati</taxon>
        <taxon>Mycoplasmatota</taxon>
        <taxon>Mycoplasmoidales</taxon>
        <taxon>Mycoplasmoidaceae</taxon>
        <taxon>Ureaplasma</taxon>
    </lineage>
</organism>
<dbReference type="HAMAP" id="MF_01220_B">
    <property type="entry name" value="PyrH_B"/>
    <property type="match status" value="1"/>
</dbReference>
<comment type="catalytic activity">
    <reaction evidence="10 11">
        <text>UMP + ATP = UDP + ADP</text>
        <dbReference type="Rhea" id="RHEA:24400"/>
        <dbReference type="ChEBI" id="CHEBI:30616"/>
        <dbReference type="ChEBI" id="CHEBI:57865"/>
        <dbReference type="ChEBI" id="CHEBI:58223"/>
        <dbReference type="ChEBI" id="CHEBI:456216"/>
        <dbReference type="EC" id="2.7.4.22"/>
    </reaction>
</comment>
<dbReference type="OrthoDB" id="9807458at2"/>
<comment type="subunit">
    <text evidence="11">Homohexamer.</text>
</comment>
<dbReference type="InterPro" id="IPR036393">
    <property type="entry name" value="AceGlu_kinase-like_sf"/>
</dbReference>
<keyword evidence="6 11" id="KW-0547">Nucleotide-binding</keyword>
<feature type="binding site" evidence="11">
    <location>
        <position position="168"/>
    </location>
    <ligand>
        <name>ATP</name>
        <dbReference type="ChEBI" id="CHEBI:30616"/>
    </ligand>
</feature>
<reference evidence="13 14" key="1">
    <citation type="submission" date="2014-02" db="EMBL/GenBank/DDBJ databases">
        <title>Genome sequence of Ureaplasma diversum strain 246.</title>
        <authorList>
            <person name="Sirand-Pugnet P."/>
            <person name="Breton M."/>
            <person name="Dordet-Frisoni E."/>
            <person name="Baranowski E."/>
            <person name="Barre A."/>
            <person name="Couture C."/>
            <person name="Dupuy V."/>
            <person name="Gaurivaud P."/>
            <person name="Jacob D."/>
            <person name="Lemaitre C."/>
            <person name="Manso-Silvan L."/>
            <person name="Nikolski M."/>
            <person name="Nouvel L.-X."/>
            <person name="Poumarat F."/>
            <person name="Tardy F."/>
            <person name="Thebault P."/>
            <person name="Theil S."/>
            <person name="Citti C."/>
            <person name="Thiaucourt F."/>
            <person name="Blanchard A."/>
        </authorList>
    </citation>
    <scope>NUCLEOTIDE SEQUENCE [LARGE SCALE GENOMIC DNA]</scope>
    <source>
        <strain evidence="13 14">NCTC 246</strain>
    </source>
</reference>
<dbReference type="NCBIfam" id="TIGR02075">
    <property type="entry name" value="pyrH_bact"/>
    <property type="match status" value="1"/>
</dbReference>
<dbReference type="EMBL" id="JFDP01000032">
    <property type="protein sequence ID" value="KEZ23929.1"/>
    <property type="molecule type" value="Genomic_DNA"/>
</dbReference>
<feature type="domain" description="Aspartate/glutamate/uridylate kinase" evidence="12">
    <location>
        <begin position="4"/>
        <end position="213"/>
    </location>
</feature>
<dbReference type="FunFam" id="3.40.1160.10:FF:000001">
    <property type="entry name" value="Uridylate kinase"/>
    <property type="match status" value="1"/>
</dbReference>
<dbReference type="PANTHER" id="PTHR42833:SF4">
    <property type="entry name" value="URIDYLATE KINASE PUMPKIN, CHLOROPLASTIC"/>
    <property type="match status" value="1"/>
</dbReference>
<dbReference type="CDD" id="cd04254">
    <property type="entry name" value="AAK_UMPK-PyrH-Ec"/>
    <property type="match status" value="1"/>
</dbReference>
<comment type="subcellular location">
    <subcellularLocation>
        <location evidence="1 11">Cytoplasm</location>
    </subcellularLocation>
</comment>
<evidence type="ECO:0000256" key="3">
    <source>
        <dbReference type="ARBA" id="ARBA00007614"/>
    </source>
</evidence>
<keyword evidence="4 11" id="KW-0963">Cytoplasm</keyword>
<comment type="similarity">
    <text evidence="3 11">Belongs to the UMP kinase family.</text>
</comment>
<dbReference type="GO" id="GO:0005737">
    <property type="term" value="C:cytoplasm"/>
    <property type="evidence" value="ECO:0007669"/>
    <property type="project" value="UniProtKB-SubCell"/>
</dbReference>
<feature type="binding site" evidence="11">
    <location>
        <position position="159"/>
    </location>
    <ligand>
        <name>ATP</name>
        <dbReference type="ChEBI" id="CHEBI:30616"/>
    </ligand>
</feature>
<dbReference type="InterPro" id="IPR001048">
    <property type="entry name" value="Asp/Glu/Uridylate_kinase"/>
</dbReference>
<dbReference type="PIRSF" id="PIRSF005650">
    <property type="entry name" value="Uridylate_kin"/>
    <property type="match status" value="1"/>
</dbReference>
<dbReference type="GO" id="GO:0044210">
    <property type="term" value="P:'de novo' CTP biosynthetic process"/>
    <property type="evidence" value="ECO:0007669"/>
    <property type="project" value="UniProtKB-UniRule"/>
</dbReference>
<gene>
    <name evidence="11 13" type="primary">pyrH</name>
    <name evidence="13" type="ORF">UDIV_1920</name>
</gene>
<comment type="caution">
    <text evidence="13">The sequence shown here is derived from an EMBL/GenBank/DDBJ whole genome shotgun (WGS) entry which is preliminary data.</text>
</comment>
<dbReference type="PANTHER" id="PTHR42833">
    <property type="entry name" value="URIDYLATE KINASE"/>
    <property type="match status" value="1"/>
</dbReference>
<dbReference type="InterPro" id="IPR011817">
    <property type="entry name" value="Uridylate_kinase"/>
</dbReference>
<keyword evidence="7 11" id="KW-0418">Kinase</keyword>
<proteinExistence type="inferred from homology"/>
<feature type="binding site" evidence="11">
    <location>
        <position position="165"/>
    </location>
    <ligand>
        <name>ATP</name>
        <dbReference type="ChEBI" id="CHEBI:30616"/>
    </ligand>
</feature>
<dbReference type="GO" id="GO:0033862">
    <property type="term" value="F:UMP kinase activity"/>
    <property type="evidence" value="ECO:0007669"/>
    <property type="project" value="UniProtKB-EC"/>
</dbReference>
<dbReference type="GO" id="GO:0005524">
    <property type="term" value="F:ATP binding"/>
    <property type="evidence" value="ECO:0007669"/>
    <property type="project" value="UniProtKB-KW"/>
</dbReference>
<evidence type="ECO:0000256" key="10">
    <source>
        <dbReference type="ARBA" id="ARBA00047767"/>
    </source>
</evidence>
<comment type="caution">
    <text evidence="11">Lacks conserved residue(s) required for the propagation of feature annotation.</text>
</comment>
<dbReference type="eggNOG" id="COG0528">
    <property type="taxonomic scope" value="Bacteria"/>
</dbReference>
<evidence type="ECO:0000256" key="6">
    <source>
        <dbReference type="ARBA" id="ARBA00022741"/>
    </source>
</evidence>
<feature type="binding site" evidence="11">
    <location>
        <position position="70"/>
    </location>
    <ligand>
        <name>UMP</name>
        <dbReference type="ChEBI" id="CHEBI:57865"/>
    </ligand>
</feature>
<keyword evidence="14" id="KW-1185">Reference proteome</keyword>
<dbReference type="SUPFAM" id="SSF53633">
    <property type="entry name" value="Carbamate kinase-like"/>
    <property type="match status" value="1"/>
</dbReference>
<protein>
    <recommendedName>
        <fullName evidence="11">Uridylate kinase</fullName>
        <shortName evidence="11">UK</shortName>
        <ecNumber evidence="11">2.7.4.22</ecNumber>
    </recommendedName>
    <alternativeName>
        <fullName evidence="11">Uridine monophosphate kinase</fullName>
        <shortName evidence="11">UMP kinase</shortName>
        <shortName evidence="11">UMPK</shortName>
    </alternativeName>
</protein>
<evidence type="ECO:0000256" key="11">
    <source>
        <dbReference type="HAMAP-Rule" id="MF_01220"/>
    </source>
</evidence>
<evidence type="ECO:0000313" key="14">
    <source>
        <dbReference type="Proteomes" id="UP000028537"/>
    </source>
</evidence>
<dbReference type="UniPathway" id="UPA00159">
    <property type="reaction ID" value="UER00275"/>
</dbReference>
<evidence type="ECO:0000256" key="5">
    <source>
        <dbReference type="ARBA" id="ARBA00022679"/>
    </source>
</evidence>
<evidence type="ECO:0000256" key="1">
    <source>
        <dbReference type="ARBA" id="ARBA00004496"/>
    </source>
</evidence>
<feature type="binding site" evidence="11">
    <location>
        <position position="50"/>
    </location>
    <ligand>
        <name>UMP</name>
        <dbReference type="ChEBI" id="CHEBI:57865"/>
    </ligand>
</feature>
<dbReference type="Proteomes" id="UP000028537">
    <property type="component" value="Unassembled WGS sequence"/>
</dbReference>
<evidence type="ECO:0000313" key="13">
    <source>
        <dbReference type="EMBL" id="KEZ23929.1"/>
    </source>
</evidence>
<sequence>MQKQRIVIKISGACLKTGSDSVIDFNQILQLANQIKTISQKYLVSIILGGGNIWRGCNAKELDIDRNWADNMGMMATIINGLAFQSALSSLNVNSVVLSAIKCDKVVLEATTANIENAINNDQIMIFVAGTGFPYFTTDSCAAIKAAETKSNIILMGKNGVDGIYNKDPNLHSDAKFYDKITFSQALAENLKVMDKTALALCEENNIDLIVFNIDQKDAIVDVLNKKIKHTIVTK</sequence>
<name>A0A084F137_9BACT</name>
<keyword evidence="8 11" id="KW-0067">ATP-binding</keyword>
<comment type="pathway">
    <text evidence="2 11">Pyrimidine metabolism; CTP biosynthesis via de novo pathway; UDP from UMP (UMPK route): step 1/1.</text>
</comment>
<accession>A0A084F137</accession>
<comment type="activity regulation">
    <text evidence="11">Inhibited by UTP.</text>
</comment>
<feature type="binding site" evidence="11">
    <location>
        <position position="55"/>
    </location>
    <ligand>
        <name>ATP</name>
        <dbReference type="ChEBI" id="CHEBI:30616"/>
    </ligand>
</feature>
<dbReference type="Pfam" id="PF00696">
    <property type="entry name" value="AA_kinase"/>
    <property type="match status" value="1"/>
</dbReference>
<dbReference type="EC" id="2.7.4.22" evidence="11"/>
<dbReference type="GO" id="GO:0006225">
    <property type="term" value="P:UDP biosynthetic process"/>
    <property type="evidence" value="ECO:0007669"/>
    <property type="project" value="TreeGrafter"/>
</dbReference>